<keyword evidence="1" id="KW-0732">Signal</keyword>
<proteinExistence type="predicted"/>
<reference evidence="2 3" key="1">
    <citation type="submission" date="2020-03" db="EMBL/GenBank/DDBJ databases">
        <title>Genomic Encyclopedia of Type Strains, Phase III (KMG-III): the genomes of soil and plant-associated and newly described type strains.</title>
        <authorList>
            <person name="Whitman W."/>
        </authorList>
    </citation>
    <scope>NUCLEOTIDE SEQUENCE [LARGE SCALE GENOMIC DNA]</scope>
    <source>
        <strain evidence="2 3">CECT 8804</strain>
    </source>
</reference>
<dbReference type="EMBL" id="JAAOZC010000002">
    <property type="protein sequence ID" value="NIJ07463.1"/>
    <property type="molecule type" value="Genomic_DNA"/>
</dbReference>
<dbReference type="RefSeq" id="WP_167072324.1">
    <property type="nucleotide sequence ID" value="NZ_JAAOZC010000002.1"/>
</dbReference>
<evidence type="ECO:0000313" key="2">
    <source>
        <dbReference type="EMBL" id="NIJ07463.1"/>
    </source>
</evidence>
<feature type="signal peptide" evidence="1">
    <location>
        <begin position="1"/>
        <end position="19"/>
    </location>
</feature>
<evidence type="ECO:0008006" key="4">
    <source>
        <dbReference type="Google" id="ProtNLM"/>
    </source>
</evidence>
<evidence type="ECO:0000313" key="3">
    <source>
        <dbReference type="Proteomes" id="UP000727456"/>
    </source>
</evidence>
<evidence type="ECO:0000256" key="1">
    <source>
        <dbReference type="SAM" id="SignalP"/>
    </source>
</evidence>
<dbReference type="Proteomes" id="UP000727456">
    <property type="component" value="Unassembled WGS sequence"/>
</dbReference>
<accession>A0ABX0TPK1</accession>
<keyword evidence="3" id="KW-1185">Reference proteome</keyword>
<gene>
    <name evidence="2" type="ORF">FHS31_001059</name>
</gene>
<name>A0ABX0TPK1_9SPHN</name>
<organism evidence="2 3">
    <name type="scientific">Sphingomonas vulcanisoli</name>
    <dbReference type="NCBI Taxonomy" id="1658060"/>
    <lineage>
        <taxon>Bacteria</taxon>
        <taxon>Pseudomonadati</taxon>
        <taxon>Pseudomonadota</taxon>
        <taxon>Alphaproteobacteria</taxon>
        <taxon>Sphingomonadales</taxon>
        <taxon>Sphingomonadaceae</taxon>
        <taxon>Sphingomonas</taxon>
    </lineage>
</organism>
<feature type="chain" id="PRO_5046403464" description="DUF5666 domain-containing protein" evidence="1">
    <location>
        <begin position="20"/>
        <end position="87"/>
    </location>
</feature>
<sequence>MTKFLLPLLALTAAAPAFASQPAADVQTISFERDGVAYVGTVKKVGDQQVISGHEVESGRAFDLVVRNGRVSGTYAAQPINYTVAQK</sequence>
<protein>
    <recommendedName>
        <fullName evidence="4">DUF5666 domain-containing protein</fullName>
    </recommendedName>
</protein>
<comment type="caution">
    <text evidence="2">The sequence shown here is derived from an EMBL/GenBank/DDBJ whole genome shotgun (WGS) entry which is preliminary data.</text>
</comment>